<evidence type="ECO:0000313" key="13">
    <source>
        <dbReference type="Proteomes" id="UP000434223"/>
    </source>
</evidence>
<keyword evidence="7" id="KW-0067">ATP-binding</keyword>
<keyword evidence="3" id="KW-0597">Phosphoprotein</keyword>
<sequence>MSMDYERYLHHIDQPVVILDKLYQVLLMNAAFEALFPRVERSENLRAFTVDYPALSSLLAGGEGQMPVEHGGRHYNAHISFARYGKNQRPLARCILLTDVTDTVELLAETKRQSELLREANARIARQNDELRENLRIEREAAALREQALLLRDIHDTLGHTLTMIAAHHNLALSALPDVEAARTELREALRFTGISIASLESAGDYSSGSFAAFLYRFRDSMARVGLEIVPEISGEETAEHQYMYADLVRICQEAATNAIKHGSATRLTVSYTVGGDKVGLLIRDNGRTTKPTGKGYGLRSMDERVNNLFGDFAYGKMEDGGFFVQVDAPLIREEK</sequence>
<keyword evidence="9" id="KW-0175">Coiled coil</keyword>
<keyword evidence="8" id="KW-0902">Two-component regulatory system</keyword>
<evidence type="ECO:0000256" key="2">
    <source>
        <dbReference type="ARBA" id="ARBA00012438"/>
    </source>
</evidence>
<dbReference type="InterPro" id="IPR036890">
    <property type="entry name" value="HATPase_C_sf"/>
</dbReference>
<evidence type="ECO:0000259" key="10">
    <source>
        <dbReference type="Pfam" id="PF02518"/>
    </source>
</evidence>
<evidence type="ECO:0000256" key="7">
    <source>
        <dbReference type="ARBA" id="ARBA00022840"/>
    </source>
</evidence>
<dbReference type="PANTHER" id="PTHR24421:SF10">
    <property type="entry name" value="NITRATE_NITRITE SENSOR PROTEIN NARQ"/>
    <property type="match status" value="1"/>
</dbReference>
<protein>
    <recommendedName>
        <fullName evidence="2">histidine kinase</fullName>
        <ecNumber evidence="2">2.7.13.3</ecNumber>
    </recommendedName>
</protein>
<dbReference type="AlphaFoldDB" id="A0AAW9WDX0"/>
<dbReference type="PANTHER" id="PTHR24421">
    <property type="entry name" value="NITRATE/NITRITE SENSOR PROTEIN NARX-RELATED"/>
    <property type="match status" value="1"/>
</dbReference>
<dbReference type="InterPro" id="IPR003594">
    <property type="entry name" value="HATPase_dom"/>
</dbReference>
<dbReference type="InterPro" id="IPR050482">
    <property type="entry name" value="Sensor_HK_TwoCompSys"/>
</dbReference>
<comment type="caution">
    <text evidence="12">The sequence shown here is derived from an EMBL/GenBank/DDBJ whole genome shotgun (WGS) entry which is preliminary data.</text>
</comment>
<evidence type="ECO:0000256" key="1">
    <source>
        <dbReference type="ARBA" id="ARBA00000085"/>
    </source>
</evidence>
<keyword evidence="5" id="KW-0547">Nucleotide-binding</keyword>
<dbReference type="GO" id="GO:0005524">
    <property type="term" value="F:ATP binding"/>
    <property type="evidence" value="ECO:0007669"/>
    <property type="project" value="UniProtKB-KW"/>
</dbReference>
<organism evidence="12 13">
    <name type="scientific">Hungatella hathewayi</name>
    <dbReference type="NCBI Taxonomy" id="154046"/>
    <lineage>
        <taxon>Bacteria</taxon>
        <taxon>Bacillati</taxon>
        <taxon>Bacillota</taxon>
        <taxon>Clostridia</taxon>
        <taxon>Lachnospirales</taxon>
        <taxon>Lachnospiraceae</taxon>
        <taxon>Hungatella</taxon>
    </lineage>
</organism>
<evidence type="ECO:0000256" key="9">
    <source>
        <dbReference type="SAM" id="Coils"/>
    </source>
</evidence>
<keyword evidence="6" id="KW-0418">Kinase</keyword>
<evidence type="ECO:0000313" key="12">
    <source>
        <dbReference type="EMBL" id="MUB63501.1"/>
    </source>
</evidence>
<keyword evidence="4" id="KW-0808">Transferase</keyword>
<proteinExistence type="predicted"/>
<name>A0AAW9WDX0_9FIRM</name>
<accession>A0AAW9WDX0</accession>
<dbReference type="EC" id="2.7.13.3" evidence="2"/>
<dbReference type="EMBL" id="WNME01000005">
    <property type="protein sequence ID" value="MUB63501.1"/>
    <property type="molecule type" value="Genomic_DNA"/>
</dbReference>
<comment type="catalytic activity">
    <reaction evidence="1">
        <text>ATP + protein L-histidine = ADP + protein N-phospho-L-histidine.</text>
        <dbReference type="EC" id="2.7.13.3"/>
    </reaction>
</comment>
<evidence type="ECO:0000256" key="8">
    <source>
        <dbReference type="ARBA" id="ARBA00023012"/>
    </source>
</evidence>
<evidence type="ECO:0000256" key="6">
    <source>
        <dbReference type="ARBA" id="ARBA00022777"/>
    </source>
</evidence>
<feature type="coiled-coil region" evidence="9">
    <location>
        <begin position="107"/>
        <end position="147"/>
    </location>
</feature>
<evidence type="ECO:0000256" key="4">
    <source>
        <dbReference type="ARBA" id="ARBA00022679"/>
    </source>
</evidence>
<feature type="domain" description="Signal transduction histidine kinase subgroup 3 dimerisation and phosphoacceptor" evidence="11">
    <location>
        <begin position="152"/>
        <end position="191"/>
    </location>
</feature>
<feature type="domain" description="Histidine kinase/HSP90-like ATPase" evidence="10">
    <location>
        <begin position="247"/>
        <end position="331"/>
    </location>
</feature>
<dbReference type="Pfam" id="PF02518">
    <property type="entry name" value="HATPase_c"/>
    <property type="match status" value="1"/>
</dbReference>
<dbReference type="SUPFAM" id="SSF55874">
    <property type="entry name" value="ATPase domain of HSP90 chaperone/DNA topoisomerase II/histidine kinase"/>
    <property type="match status" value="1"/>
</dbReference>
<dbReference type="GO" id="GO:0000155">
    <property type="term" value="F:phosphorelay sensor kinase activity"/>
    <property type="evidence" value="ECO:0007669"/>
    <property type="project" value="InterPro"/>
</dbReference>
<evidence type="ECO:0000256" key="5">
    <source>
        <dbReference type="ARBA" id="ARBA00022741"/>
    </source>
</evidence>
<dbReference type="CDD" id="cd16917">
    <property type="entry name" value="HATPase_UhpB-NarQ-NarX-like"/>
    <property type="match status" value="1"/>
</dbReference>
<dbReference type="GO" id="GO:0016020">
    <property type="term" value="C:membrane"/>
    <property type="evidence" value="ECO:0007669"/>
    <property type="project" value="InterPro"/>
</dbReference>
<reference evidence="12 13" key="1">
    <citation type="submission" date="2019-09" db="EMBL/GenBank/DDBJ databases">
        <title>Draft genome sequencing of Hungatella hathewayi 123Y-2.</title>
        <authorList>
            <person name="Lv Q."/>
            <person name="Li S."/>
        </authorList>
    </citation>
    <scope>NUCLEOTIDE SEQUENCE [LARGE SCALE GENOMIC DNA]</scope>
    <source>
        <strain evidence="12 13">123Y-2</strain>
    </source>
</reference>
<evidence type="ECO:0000256" key="3">
    <source>
        <dbReference type="ARBA" id="ARBA00022553"/>
    </source>
</evidence>
<gene>
    <name evidence="12" type="ORF">GNE07_10555</name>
</gene>
<dbReference type="Pfam" id="PF07730">
    <property type="entry name" value="HisKA_3"/>
    <property type="match status" value="1"/>
</dbReference>
<dbReference type="GO" id="GO:0046983">
    <property type="term" value="F:protein dimerization activity"/>
    <property type="evidence" value="ECO:0007669"/>
    <property type="project" value="InterPro"/>
</dbReference>
<dbReference type="InterPro" id="IPR011712">
    <property type="entry name" value="Sig_transdc_His_kin_sub3_dim/P"/>
</dbReference>
<evidence type="ECO:0000259" key="11">
    <source>
        <dbReference type="Pfam" id="PF07730"/>
    </source>
</evidence>
<dbReference type="Gene3D" id="3.30.565.10">
    <property type="entry name" value="Histidine kinase-like ATPase, C-terminal domain"/>
    <property type="match status" value="1"/>
</dbReference>
<dbReference type="Gene3D" id="1.20.5.1930">
    <property type="match status" value="1"/>
</dbReference>
<dbReference type="Proteomes" id="UP000434223">
    <property type="component" value="Unassembled WGS sequence"/>
</dbReference>